<dbReference type="HAMAP" id="MF_00109">
    <property type="entry name" value="Shikimate_kinase"/>
    <property type="match status" value="1"/>
</dbReference>
<evidence type="ECO:0000259" key="14">
    <source>
        <dbReference type="PROSITE" id="PS51171"/>
    </source>
</evidence>
<dbReference type="UniPathway" id="UPA00053">
    <property type="reaction ID" value="UER00088"/>
</dbReference>
<evidence type="ECO:0000256" key="9">
    <source>
        <dbReference type="ARBA" id="ARBA00023222"/>
    </source>
</evidence>
<dbReference type="GO" id="GO:0004664">
    <property type="term" value="F:prephenate dehydratase activity"/>
    <property type="evidence" value="ECO:0007669"/>
    <property type="project" value="UniProtKB-EC"/>
</dbReference>
<dbReference type="PROSITE" id="PS51671">
    <property type="entry name" value="ACT"/>
    <property type="match status" value="1"/>
</dbReference>
<dbReference type="EC" id="2.7.1.71" evidence="13"/>
<feature type="binding site" evidence="13">
    <location>
        <begin position="12"/>
        <end position="17"/>
    </location>
    <ligand>
        <name>ATP</name>
        <dbReference type="ChEBI" id="CHEBI:30616"/>
    </ligand>
</feature>
<dbReference type="InterPro" id="IPR000623">
    <property type="entry name" value="Shikimate_kinase/TSH1"/>
</dbReference>
<evidence type="ECO:0000256" key="3">
    <source>
        <dbReference type="ARBA" id="ARBA00022605"/>
    </source>
</evidence>
<comment type="catalytic activity">
    <reaction evidence="12 13">
        <text>shikimate + ATP = 3-phosphoshikimate + ADP + H(+)</text>
        <dbReference type="Rhea" id="RHEA:13121"/>
        <dbReference type="ChEBI" id="CHEBI:15378"/>
        <dbReference type="ChEBI" id="CHEBI:30616"/>
        <dbReference type="ChEBI" id="CHEBI:36208"/>
        <dbReference type="ChEBI" id="CHEBI:145989"/>
        <dbReference type="ChEBI" id="CHEBI:456216"/>
        <dbReference type="EC" id="2.7.1.71"/>
    </reaction>
</comment>
<dbReference type="CDD" id="cd00464">
    <property type="entry name" value="SK"/>
    <property type="match status" value="1"/>
</dbReference>
<feature type="domain" description="Prephenate dehydratase" evidence="14">
    <location>
        <begin position="168"/>
        <end position="343"/>
    </location>
</feature>
<evidence type="ECO:0000256" key="11">
    <source>
        <dbReference type="ARBA" id="ARBA00047848"/>
    </source>
</evidence>
<dbReference type="PROSITE" id="PS01128">
    <property type="entry name" value="SHIKIMATE_KINASE"/>
    <property type="match status" value="1"/>
</dbReference>
<dbReference type="InterPro" id="IPR002912">
    <property type="entry name" value="ACT_dom"/>
</dbReference>
<dbReference type="GO" id="GO:0009423">
    <property type="term" value="P:chorismate biosynthetic process"/>
    <property type="evidence" value="ECO:0007669"/>
    <property type="project" value="UniProtKB-UniRule"/>
</dbReference>
<dbReference type="GO" id="GO:0005524">
    <property type="term" value="F:ATP binding"/>
    <property type="evidence" value="ECO:0007669"/>
    <property type="project" value="UniProtKB-UniRule"/>
</dbReference>
<sequence>MKTTIVLVGYMGAGKSTVAKLLAEKLAMPIVDLDKKIEESAQLSIPDIFAKQGEAAFRKLESQVLQESLQQTGIIATGGGVVLSKTNRDLLKDAWVVFLDCQDDVLVQRIFNDGQNIRPVVQNKTAEQIKEIYQERKPFYNEVASLTINTSSLTVDEVVQQIIQAQQTIGYLGPVNSFSFQALKQVVDHQKVVEFASIPLCIDALLKEKLDFALVPIENSLEGSVHASVDRLYDQKECYVQAEIVLPIYQQLIGYDAKQIKKILSHPQALAQCQKYIEEHFPCAFLEPVQSTTAAVLEIAQRKDKSLAAIAGKQAAKFYQVPILASNIQDNDFNQTRFWILGKKHFDTSRLTTSEQKLTLYITLPKDSPGALHKVLAAFAWRDLNLVKIESRPQKTKLGEYFFIVDLQVNRPYILYQNAIEELEALGCVVQNLGMYPVLHHG</sequence>
<dbReference type="InterPro" id="IPR045865">
    <property type="entry name" value="ACT-like_dom_sf"/>
</dbReference>
<dbReference type="PRINTS" id="PR01100">
    <property type="entry name" value="SHIKIMTKNASE"/>
</dbReference>
<keyword evidence="8 13" id="KW-0057">Aromatic amino acid biosynthesis</keyword>
<dbReference type="InterPro" id="IPR023000">
    <property type="entry name" value="Shikimate_kinase_CS"/>
</dbReference>
<dbReference type="GO" id="GO:0005737">
    <property type="term" value="C:cytoplasm"/>
    <property type="evidence" value="ECO:0007669"/>
    <property type="project" value="UniProtKB-SubCell"/>
</dbReference>
<comment type="cofactor">
    <cofactor evidence="13">
        <name>Mg(2+)</name>
        <dbReference type="ChEBI" id="CHEBI:18420"/>
    </cofactor>
    <text evidence="13">Binds 1 Mg(2+) ion per subunit.</text>
</comment>
<organism evidence="16 17">
    <name type="scientific">Enterococcus cecorum</name>
    <dbReference type="NCBI Taxonomy" id="44008"/>
    <lineage>
        <taxon>Bacteria</taxon>
        <taxon>Bacillati</taxon>
        <taxon>Bacillota</taxon>
        <taxon>Bacilli</taxon>
        <taxon>Lactobacillales</taxon>
        <taxon>Enterococcaceae</taxon>
        <taxon>Enterococcus</taxon>
    </lineage>
</organism>
<evidence type="ECO:0000256" key="7">
    <source>
        <dbReference type="ARBA" id="ARBA00022840"/>
    </source>
</evidence>
<evidence type="ECO:0000313" key="17">
    <source>
        <dbReference type="Proteomes" id="UP000196074"/>
    </source>
</evidence>
<dbReference type="Gene3D" id="3.40.190.10">
    <property type="entry name" value="Periplasmic binding protein-like II"/>
    <property type="match status" value="2"/>
</dbReference>
<evidence type="ECO:0000313" key="16">
    <source>
        <dbReference type="EMBL" id="OUQ11918.1"/>
    </source>
</evidence>
<dbReference type="InterPro" id="IPR018528">
    <property type="entry name" value="Preph_deHydtase_CS"/>
</dbReference>
<evidence type="ECO:0000256" key="13">
    <source>
        <dbReference type="HAMAP-Rule" id="MF_00109"/>
    </source>
</evidence>
<dbReference type="AlphaFoldDB" id="A0A1Y4R2X6"/>
<dbReference type="Proteomes" id="UP000196074">
    <property type="component" value="Unassembled WGS sequence"/>
</dbReference>
<feature type="binding site" evidence="13">
    <location>
        <position position="16"/>
    </location>
    <ligand>
        <name>Mg(2+)</name>
        <dbReference type="ChEBI" id="CHEBI:18420"/>
    </ligand>
</feature>
<feature type="binding site" evidence="13">
    <location>
        <position position="79"/>
    </location>
    <ligand>
        <name>substrate</name>
    </ligand>
</feature>
<comment type="function">
    <text evidence="13">Catalyzes the specific phosphorylation of the 3-hydroxyl group of shikimic acid using ATP as a cosubstrate.</text>
</comment>
<evidence type="ECO:0000256" key="10">
    <source>
        <dbReference type="ARBA" id="ARBA00023239"/>
    </source>
</evidence>
<dbReference type="InterPro" id="IPR001086">
    <property type="entry name" value="Preph_deHydtase"/>
</dbReference>
<keyword evidence="13" id="KW-0460">Magnesium</keyword>
<keyword evidence="7 13" id="KW-0067">ATP-binding</keyword>
<keyword evidence="3 13" id="KW-0028">Amino-acid biosynthesis</keyword>
<dbReference type="Pfam" id="PF00800">
    <property type="entry name" value="PDT"/>
    <property type="match status" value="1"/>
</dbReference>
<feature type="binding site" evidence="13">
    <location>
        <position position="136"/>
    </location>
    <ligand>
        <name>substrate</name>
    </ligand>
</feature>
<keyword evidence="9" id="KW-0584">Phenylalanine biosynthesis</keyword>
<dbReference type="PROSITE" id="PS00857">
    <property type="entry name" value="PREPHENATE_DEHYDR_1"/>
    <property type="match status" value="1"/>
</dbReference>
<dbReference type="Pfam" id="PF01842">
    <property type="entry name" value="ACT"/>
    <property type="match status" value="1"/>
</dbReference>
<dbReference type="GO" id="GO:0000287">
    <property type="term" value="F:magnesium ion binding"/>
    <property type="evidence" value="ECO:0007669"/>
    <property type="project" value="UniProtKB-UniRule"/>
</dbReference>
<name>A0A1Y4R2X6_9ENTE</name>
<evidence type="ECO:0000256" key="5">
    <source>
        <dbReference type="ARBA" id="ARBA00022741"/>
    </source>
</evidence>
<dbReference type="SUPFAM" id="SSF53850">
    <property type="entry name" value="Periplasmic binding protein-like II"/>
    <property type="match status" value="1"/>
</dbReference>
<dbReference type="PANTHER" id="PTHR21022:SF19">
    <property type="entry name" value="PREPHENATE DEHYDRATASE-RELATED"/>
    <property type="match status" value="1"/>
</dbReference>
<comment type="caution">
    <text evidence="16">The sequence shown here is derived from an EMBL/GenBank/DDBJ whole genome shotgun (WGS) entry which is preliminary data.</text>
</comment>
<dbReference type="PROSITE" id="PS51171">
    <property type="entry name" value="PREPHENATE_DEHYDR_3"/>
    <property type="match status" value="1"/>
</dbReference>
<accession>A0A1Y4R2X6</accession>
<keyword evidence="13" id="KW-0963">Cytoplasm</keyword>
<evidence type="ECO:0000256" key="1">
    <source>
        <dbReference type="ARBA" id="ARBA00004741"/>
    </source>
</evidence>
<dbReference type="PANTHER" id="PTHR21022">
    <property type="entry name" value="PREPHENATE DEHYDRATASE P PROTEIN"/>
    <property type="match status" value="1"/>
</dbReference>
<feature type="binding site" evidence="13">
    <location>
        <position position="34"/>
    </location>
    <ligand>
        <name>substrate</name>
    </ligand>
</feature>
<feature type="domain" description="ACT" evidence="15">
    <location>
        <begin position="360"/>
        <end position="437"/>
    </location>
</feature>
<evidence type="ECO:0000256" key="2">
    <source>
        <dbReference type="ARBA" id="ARBA00004842"/>
    </source>
</evidence>
<dbReference type="NCBIfam" id="NF008865">
    <property type="entry name" value="PRK11898.1"/>
    <property type="match status" value="1"/>
</dbReference>
<dbReference type="SUPFAM" id="SSF52540">
    <property type="entry name" value="P-loop containing nucleoside triphosphate hydrolases"/>
    <property type="match status" value="1"/>
</dbReference>
<comment type="catalytic activity">
    <reaction evidence="11">
        <text>prephenate + H(+) = 3-phenylpyruvate + CO2 + H2O</text>
        <dbReference type="Rhea" id="RHEA:21648"/>
        <dbReference type="ChEBI" id="CHEBI:15377"/>
        <dbReference type="ChEBI" id="CHEBI:15378"/>
        <dbReference type="ChEBI" id="CHEBI:16526"/>
        <dbReference type="ChEBI" id="CHEBI:18005"/>
        <dbReference type="ChEBI" id="CHEBI:29934"/>
        <dbReference type="EC" id="4.2.1.51"/>
    </reaction>
</comment>
<evidence type="ECO:0000256" key="6">
    <source>
        <dbReference type="ARBA" id="ARBA00022777"/>
    </source>
</evidence>
<feature type="binding site" evidence="13">
    <location>
        <position position="118"/>
    </location>
    <ligand>
        <name>ATP</name>
        <dbReference type="ChEBI" id="CHEBI:30616"/>
    </ligand>
</feature>
<keyword evidence="6 13" id="KW-0418">Kinase</keyword>
<evidence type="ECO:0000256" key="4">
    <source>
        <dbReference type="ARBA" id="ARBA00022679"/>
    </source>
</evidence>
<comment type="similarity">
    <text evidence="13">Belongs to the shikimate kinase family.</text>
</comment>
<evidence type="ECO:0000256" key="8">
    <source>
        <dbReference type="ARBA" id="ARBA00023141"/>
    </source>
</evidence>
<keyword evidence="4 13" id="KW-0808">Transferase</keyword>
<dbReference type="InterPro" id="IPR027417">
    <property type="entry name" value="P-loop_NTPase"/>
</dbReference>
<comment type="subcellular location">
    <subcellularLocation>
        <location evidence="13">Cytoplasm</location>
    </subcellularLocation>
</comment>
<dbReference type="Gene3D" id="3.40.50.300">
    <property type="entry name" value="P-loop containing nucleotide triphosphate hydrolases"/>
    <property type="match status" value="1"/>
</dbReference>
<evidence type="ECO:0000259" key="15">
    <source>
        <dbReference type="PROSITE" id="PS51671"/>
    </source>
</evidence>
<protein>
    <recommendedName>
        <fullName evidence="13">Shikimate kinase</fullName>
        <shortName evidence="13">SK</shortName>
        <ecNumber evidence="13">2.7.1.71</ecNumber>
    </recommendedName>
</protein>
<comment type="caution">
    <text evidence="13">Lacks conserved residue(s) required for the propagation of feature annotation.</text>
</comment>
<dbReference type="SUPFAM" id="SSF55021">
    <property type="entry name" value="ACT-like"/>
    <property type="match status" value="1"/>
</dbReference>
<comment type="subunit">
    <text evidence="13">Monomer.</text>
</comment>
<keyword evidence="5 13" id="KW-0547">Nucleotide-binding</keyword>
<dbReference type="InterPro" id="IPR031322">
    <property type="entry name" value="Shikimate/glucono_kinase"/>
</dbReference>
<dbReference type="GO" id="GO:0009094">
    <property type="term" value="P:L-phenylalanine biosynthetic process"/>
    <property type="evidence" value="ECO:0007669"/>
    <property type="project" value="UniProtKB-UniPathway"/>
</dbReference>
<dbReference type="EMBL" id="NFLC01000001">
    <property type="protein sequence ID" value="OUQ11918.1"/>
    <property type="molecule type" value="Genomic_DNA"/>
</dbReference>
<dbReference type="CDD" id="cd04905">
    <property type="entry name" value="ACT_CM-PDT"/>
    <property type="match status" value="1"/>
</dbReference>
<keyword evidence="10" id="KW-0456">Lyase</keyword>
<evidence type="ECO:0000256" key="12">
    <source>
        <dbReference type="ARBA" id="ARBA00048567"/>
    </source>
</evidence>
<keyword evidence="13" id="KW-0479">Metal-binding</keyword>
<gene>
    <name evidence="13" type="primary">aroK</name>
    <name evidence="16" type="ORF">B5E88_00905</name>
</gene>
<comment type="pathway">
    <text evidence="2 13">Metabolic intermediate biosynthesis; chorismate biosynthesis; chorismate from D-erythrose 4-phosphate and phosphoenolpyruvate: step 5/7.</text>
</comment>
<dbReference type="Pfam" id="PF01202">
    <property type="entry name" value="SKI"/>
    <property type="match status" value="1"/>
</dbReference>
<dbReference type="UniPathway" id="UPA00121">
    <property type="reaction ID" value="UER00345"/>
</dbReference>
<comment type="pathway">
    <text evidence="1">Amino-acid biosynthesis; L-phenylalanine biosynthesis; phenylpyruvate from prephenate: step 1/1.</text>
</comment>
<reference evidence="17" key="1">
    <citation type="submission" date="2017-04" db="EMBL/GenBank/DDBJ databases">
        <title>Function of individual gut microbiota members based on whole genome sequencing of pure cultures obtained from chicken caecum.</title>
        <authorList>
            <person name="Medvecky M."/>
            <person name="Cejkova D."/>
            <person name="Polansky O."/>
            <person name="Karasova D."/>
            <person name="Kubasova T."/>
            <person name="Cizek A."/>
            <person name="Rychlik I."/>
        </authorList>
    </citation>
    <scope>NUCLEOTIDE SEQUENCE [LARGE SCALE GENOMIC DNA]</scope>
    <source>
        <strain evidence="17">An144</strain>
    </source>
</reference>
<dbReference type="Gene3D" id="3.30.70.260">
    <property type="match status" value="1"/>
</dbReference>
<feature type="binding site" evidence="13">
    <location>
        <position position="58"/>
    </location>
    <ligand>
        <name>substrate</name>
    </ligand>
</feature>
<dbReference type="GO" id="GO:0004765">
    <property type="term" value="F:shikimate kinase activity"/>
    <property type="evidence" value="ECO:0007669"/>
    <property type="project" value="UniProtKB-UniRule"/>
</dbReference>
<proteinExistence type="inferred from homology"/>